<evidence type="ECO:0000313" key="9">
    <source>
        <dbReference type="EMBL" id="KAK4107667.1"/>
    </source>
</evidence>
<feature type="region of interest" description="Disordered" evidence="6">
    <location>
        <begin position="1"/>
        <end position="27"/>
    </location>
</feature>
<dbReference type="FunFam" id="1.20.1250.20:FF:000509">
    <property type="entry name" value="MFS general substrate transporter"/>
    <property type="match status" value="1"/>
</dbReference>
<dbReference type="RefSeq" id="XP_064665237.1">
    <property type="nucleotide sequence ID" value="XM_064813280.1"/>
</dbReference>
<feature type="domain" description="Major facilitator superfamily (MFS) profile" evidence="8">
    <location>
        <begin position="61"/>
        <end position="517"/>
    </location>
</feature>
<reference evidence="9" key="2">
    <citation type="submission" date="2023-05" db="EMBL/GenBank/DDBJ databases">
        <authorList>
            <consortium name="Lawrence Berkeley National Laboratory"/>
            <person name="Steindorff A."/>
            <person name="Hensen N."/>
            <person name="Bonometti L."/>
            <person name="Westerberg I."/>
            <person name="Brannstrom I.O."/>
            <person name="Guillou S."/>
            <person name="Cros-Aarteil S."/>
            <person name="Calhoun S."/>
            <person name="Haridas S."/>
            <person name="Kuo A."/>
            <person name="Mondo S."/>
            <person name="Pangilinan J."/>
            <person name="Riley R."/>
            <person name="Labutti K."/>
            <person name="Andreopoulos B."/>
            <person name="Lipzen A."/>
            <person name="Chen C."/>
            <person name="Yanf M."/>
            <person name="Daum C."/>
            <person name="Ng V."/>
            <person name="Clum A."/>
            <person name="Ohm R."/>
            <person name="Martin F."/>
            <person name="Silar P."/>
            <person name="Natvig D."/>
            <person name="Lalanne C."/>
            <person name="Gautier V."/>
            <person name="Ament-Velasquez S.L."/>
            <person name="Kruys A."/>
            <person name="Hutchinson M.I."/>
            <person name="Powell A.J."/>
            <person name="Barry K."/>
            <person name="Miller A.N."/>
            <person name="Grigoriev I.V."/>
            <person name="Debuchy R."/>
            <person name="Gladieux P."/>
            <person name="Thoren M.H."/>
            <person name="Johannesson H."/>
        </authorList>
    </citation>
    <scope>NUCLEOTIDE SEQUENCE</scope>
    <source>
        <strain evidence="9">CBS 508.74</strain>
    </source>
</reference>
<dbReference type="GO" id="GO:0022857">
    <property type="term" value="F:transmembrane transporter activity"/>
    <property type="evidence" value="ECO:0007669"/>
    <property type="project" value="InterPro"/>
</dbReference>
<dbReference type="PANTHER" id="PTHR23502:SF163">
    <property type="entry name" value="MAJOR FACILITATOR SUPERFAMILY (MFS) PROFILE DOMAIN-CONTAINING PROTEIN"/>
    <property type="match status" value="1"/>
</dbReference>
<evidence type="ECO:0000256" key="1">
    <source>
        <dbReference type="ARBA" id="ARBA00004141"/>
    </source>
</evidence>
<feature type="transmembrane region" description="Helical" evidence="7">
    <location>
        <begin position="161"/>
        <end position="183"/>
    </location>
</feature>
<dbReference type="GO" id="GO:0016020">
    <property type="term" value="C:membrane"/>
    <property type="evidence" value="ECO:0007669"/>
    <property type="project" value="UniProtKB-SubCell"/>
</dbReference>
<evidence type="ECO:0000256" key="4">
    <source>
        <dbReference type="ARBA" id="ARBA00023136"/>
    </source>
</evidence>
<protein>
    <submittedName>
        <fullName evidence="9">MFS general substrate transporter</fullName>
    </submittedName>
</protein>
<feature type="transmembrane region" description="Helical" evidence="7">
    <location>
        <begin position="137"/>
        <end position="155"/>
    </location>
</feature>
<proteinExistence type="inferred from homology"/>
<feature type="transmembrane region" description="Helical" evidence="7">
    <location>
        <begin position="190"/>
        <end position="209"/>
    </location>
</feature>
<evidence type="ECO:0000259" key="8">
    <source>
        <dbReference type="PROSITE" id="PS50850"/>
    </source>
</evidence>
<dbReference type="GeneID" id="89937405"/>
<evidence type="ECO:0000313" key="10">
    <source>
        <dbReference type="Proteomes" id="UP001302812"/>
    </source>
</evidence>
<evidence type="ECO:0000256" key="2">
    <source>
        <dbReference type="ARBA" id="ARBA00022692"/>
    </source>
</evidence>
<feature type="transmembrane region" description="Helical" evidence="7">
    <location>
        <begin position="426"/>
        <end position="446"/>
    </location>
</feature>
<feature type="transmembrane region" description="Helical" evidence="7">
    <location>
        <begin position="103"/>
        <end position="125"/>
    </location>
</feature>
<dbReference type="EMBL" id="MU853370">
    <property type="protein sequence ID" value="KAK4107667.1"/>
    <property type="molecule type" value="Genomic_DNA"/>
</dbReference>
<feature type="transmembrane region" description="Helical" evidence="7">
    <location>
        <begin position="349"/>
        <end position="379"/>
    </location>
</feature>
<keyword evidence="2 7" id="KW-0812">Transmembrane</keyword>
<reference evidence="9" key="1">
    <citation type="journal article" date="2023" name="Mol. Phylogenet. Evol.">
        <title>Genome-scale phylogeny and comparative genomics of the fungal order Sordariales.</title>
        <authorList>
            <person name="Hensen N."/>
            <person name="Bonometti L."/>
            <person name="Westerberg I."/>
            <person name="Brannstrom I.O."/>
            <person name="Guillou S."/>
            <person name="Cros-Aarteil S."/>
            <person name="Calhoun S."/>
            <person name="Haridas S."/>
            <person name="Kuo A."/>
            <person name="Mondo S."/>
            <person name="Pangilinan J."/>
            <person name="Riley R."/>
            <person name="LaButti K."/>
            <person name="Andreopoulos B."/>
            <person name="Lipzen A."/>
            <person name="Chen C."/>
            <person name="Yan M."/>
            <person name="Daum C."/>
            <person name="Ng V."/>
            <person name="Clum A."/>
            <person name="Steindorff A."/>
            <person name="Ohm R.A."/>
            <person name="Martin F."/>
            <person name="Silar P."/>
            <person name="Natvig D.O."/>
            <person name="Lalanne C."/>
            <person name="Gautier V."/>
            <person name="Ament-Velasquez S.L."/>
            <person name="Kruys A."/>
            <person name="Hutchinson M.I."/>
            <person name="Powell A.J."/>
            <person name="Barry K."/>
            <person name="Miller A.N."/>
            <person name="Grigoriev I.V."/>
            <person name="Debuchy R."/>
            <person name="Gladieux P."/>
            <person name="Hiltunen Thoren M."/>
            <person name="Johannesson H."/>
        </authorList>
    </citation>
    <scope>NUCLEOTIDE SEQUENCE</scope>
    <source>
        <strain evidence="9">CBS 508.74</strain>
    </source>
</reference>
<evidence type="ECO:0000256" key="6">
    <source>
        <dbReference type="SAM" id="MobiDB-lite"/>
    </source>
</evidence>
<dbReference type="Gene3D" id="1.20.1250.20">
    <property type="entry name" value="MFS general substrate transporter like domains"/>
    <property type="match status" value="1"/>
</dbReference>
<dbReference type="InterPro" id="IPR036259">
    <property type="entry name" value="MFS_trans_sf"/>
</dbReference>
<dbReference type="SUPFAM" id="SSF103473">
    <property type="entry name" value="MFS general substrate transporter"/>
    <property type="match status" value="1"/>
</dbReference>
<feature type="transmembrane region" description="Helical" evidence="7">
    <location>
        <begin position="493"/>
        <end position="517"/>
    </location>
</feature>
<accession>A0AAN6T8E0</accession>
<dbReference type="PROSITE" id="PS50850">
    <property type="entry name" value="MFS"/>
    <property type="match status" value="1"/>
</dbReference>
<dbReference type="Proteomes" id="UP001302812">
    <property type="component" value="Unassembled WGS sequence"/>
</dbReference>
<dbReference type="AlphaFoldDB" id="A0AAN6T8E0"/>
<feature type="transmembrane region" description="Helical" evidence="7">
    <location>
        <begin position="221"/>
        <end position="241"/>
    </location>
</feature>
<comment type="caution">
    <text evidence="9">The sequence shown here is derived from an EMBL/GenBank/DDBJ whole genome shotgun (WGS) entry which is preliminary data.</text>
</comment>
<dbReference type="InterPro" id="IPR011701">
    <property type="entry name" value="MFS"/>
</dbReference>
<dbReference type="Pfam" id="PF07690">
    <property type="entry name" value="MFS_1"/>
    <property type="match status" value="1"/>
</dbReference>
<dbReference type="PANTHER" id="PTHR23502">
    <property type="entry name" value="MAJOR FACILITATOR SUPERFAMILY"/>
    <property type="match status" value="1"/>
</dbReference>
<feature type="transmembrane region" description="Helical" evidence="7">
    <location>
        <begin position="313"/>
        <end position="337"/>
    </location>
</feature>
<feature type="transmembrane region" description="Helical" evidence="7">
    <location>
        <begin position="400"/>
        <end position="420"/>
    </location>
</feature>
<feature type="transmembrane region" description="Helical" evidence="7">
    <location>
        <begin position="458"/>
        <end position="481"/>
    </location>
</feature>
<keyword evidence="4 7" id="KW-0472">Membrane</keyword>
<dbReference type="InterPro" id="IPR020846">
    <property type="entry name" value="MFS_dom"/>
</dbReference>
<organism evidence="9 10">
    <name type="scientific">Canariomyces notabilis</name>
    <dbReference type="NCBI Taxonomy" id="2074819"/>
    <lineage>
        <taxon>Eukaryota</taxon>
        <taxon>Fungi</taxon>
        <taxon>Dikarya</taxon>
        <taxon>Ascomycota</taxon>
        <taxon>Pezizomycotina</taxon>
        <taxon>Sordariomycetes</taxon>
        <taxon>Sordariomycetidae</taxon>
        <taxon>Sordariales</taxon>
        <taxon>Chaetomiaceae</taxon>
        <taxon>Canariomyces</taxon>
    </lineage>
</organism>
<gene>
    <name evidence="9" type="ORF">N656DRAFT_762853</name>
</gene>
<sequence>MDESQPLLRNITPERHQQAYTNPLPDEDGGADIAETIIVDFDPLGDPDNPLEWPTPFKWTVVSMLAFMAFTVTMTCMSVVPLASRIVDDLTPPNTPSSSTKSASVLLVTIWELGEAAGPLFIAPLSEQLGRYPTMNGANLLFVAATVLAATSATIPRLVLARMLTGLAVASNVLGPAIVGDIFPQEHRGAALSLVYLAPLLGGAMGPLISSAVAQAWGWRAVVWMTVGLASGCEVLFLTYFRETYKVAILRRRAARLALLAGGGDDKGGASGDARQKRFKTAFDEAERGEARGEEEGLWAVGKLRDAVLRPGLVLCGSGVLVALTVFSAVVFTYFYIMSTTLSDILQDIYGLTPVATGFCFMSFSAGSFIGVVICNRTLDRIYIRMTNTHKGVGKPEFRLPLAIIGAFTLPLTVGAYGWVAELRLPLVFLLLSVSCMGTTLMLGMLPVTAYVVDAFGLYSASAMTSVIVTRCLMSTFLPLATPALVDAFGYGWGFMAFTGLGLLLAPIPVLMLRYGAHWRRSSKYTREA</sequence>
<evidence type="ECO:0000256" key="5">
    <source>
        <dbReference type="ARBA" id="ARBA00038347"/>
    </source>
</evidence>
<name>A0AAN6T8E0_9PEZI</name>
<evidence type="ECO:0000256" key="7">
    <source>
        <dbReference type="SAM" id="Phobius"/>
    </source>
</evidence>
<comment type="subcellular location">
    <subcellularLocation>
        <location evidence="1">Membrane</location>
        <topology evidence="1">Multi-pass membrane protein</topology>
    </subcellularLocation>
</comment>
<keyword evidence="3 7" id="KW-1133">Transmembrane helix</keyword>
<evidence type="ECO:0000256" key="3">
    <source>
        <dbReference type="ARBA" id="ARBA00022989"/>
    </source>
</evidence>
<feature type="transmembrane region" description="Helical" evidence="7">
    <location>
        <begin position="61"/>
        <end position="83"/>
    </location>
</feature>
<comment type="similarity">
    <text evidence="5">Belongs to the major facilitator superfamily. CAR1 family.</text>
</comment>
<keyword evidence="10" id="KW-1185">Reference proteome</keyword>